<comment type="subcellular location">
    <subcellularLocation>
        <location evidence="1">Cell membrane</location>
        <topology evidence="1">Multi-pass membrane protein</topology>
    </subcellularLocation>
</comment>
<dbReference type="Gene3D" id="1.10.287.130">
    <property type="match status" value="1"/>
</dbReference>
<evidence type="ECO:0000256" key="1">
    <source>
        <dbReference type="ARBA" id="ARBA00004651"/>
    </source>
</evidence>
<evidence type="ECO:0000256" key="2">
    <source>
        <dbReference type="ARBA" id="ARBA00022475"/>
    </source>
</evidence>
<dbReference type="Pfam" id="PF14689">
    <property type="entry name" value="SPOB_a"/>
    <property type="match status" value="1"/>
</dbReference>
<protein>
    <submittedName>
        <fullName evidence="15">Signal transduction histidine kinase</fullName>
    </submittedName>
</protein>
<dbReference type="GO" id="GO:0005524">
    <property type="term" value="F:ATP binding"/>
    <property type="evidence" value="ECO:0007669"/>
    <property type="project" value="UniProtKB-KW"/>
</dbReference>
<name>A0A2A5RVK7_9LACT</name>
<keyword evidence="8" id="KW-0067">ATP-binding</keyword>
<dbReference type="GO" id="GO:0000155">
    <property type="term" value="F:phosphorelay sensor kinase activity"/>
    <property type="evidence" value="ECO:0007669"/>
    <property type="project" value="InterPro"/>
</dbReference>
<reference evidence="15 16" key="1">
    <citation type="submission" date="2014-12" db="EMBL/GenBank/DDBJ databases">
        <title>Draft genome sequences of 10 type strains of Lactococcus.</title>
        <authorList>
            <person name="Sun Z."/>
            <person name="Zhong Z."/>
            <person name="Liu W."/>
            <person name="Zhang W."/>
            <person name="Zhang H."/>
        </authorList>
    </citation>
    <scope>NUCLEOTIDE SEQUENCE [LARGE SCALE GENOMIC DNA]</scope>
    <source>
        <strain evidence="15 16">DSM 6634</strain>
    </source>
</reference>
<evidence type="ECO:0000259" key="13">
    <source>
        <dbReference type="Pfam" id="PF14689"/>
    </source>
</evidence>
<keyword evidence="11 12" id="KW-0472">Membrane</keyword>
<keyword evidence="5 12" id="KW-0812">Transmembrane</keyword>
<keyword evidence="2" id="KW-1003">Cell membrane</keyword>
<evidence type="ECO:0000256" key="12">
    <source>
        <dbReference type="SAM" id="Phobius"/>
    </source>
</evidence>
<evidence type="ECO:0000256" key="5">
    <source>
        <dbReference type="ARBA" id="ARBA00022692"/>
    </source>
</evidence>
<feature type="transmembrane region" description="Helical" evidence="12">
    <location>
        <begin position="20"/>
        <end position="45"/>
    </location>
</feature>
<dbReference type="InterPro" id="IPR029151">
    <property type="entry name" value="Sensor-like_sf"/>
</dbReference>
<dbReference type="Gene3D" id="3.30.450.20">
    <property type="entry name" value="PAS domain"/>
    <property type="match status" value="2"/>
</dbReference>
<sequence>MCYNERKVRISEEENMKKGLRLWSLLTIAFISTLFLITSLFYGLMVYQTAQSVRKTESKLLLSIGKQLSIDPLVKQVLTTHTNEKALEAYATDIYHIYDLDFVVIMDMQAKRLTHPDASLIGKPFQGNDEKEALKGQTYVSFSKGSLGQSLRGFVPIYGDNKQQIGVVALGVKVQTLGMLINKFRQGYTIVLFTSIAIGFIAALGIAYYLKRQLLNLEPKEISQLLEERNAMLSHTNDAIIVVNSDKVIQLSNIAANELYEKTSGPGHTLTGLQLEALIVELDAVSLDSKREQLYRQNGQEYLFSSAPIIIQQKPIGWIIFLRNATESLFVMDQLANTTAYASALQAQSHEFMNKLHVIYGLVDLKAYDELSIYLHDILSPEKEFSHRLSFLVRNPQIAGFLIGERQKFSERKVTLLFDISPEIPETSDDDETLAIMNCYRYIHHLLLKIALPEELQILIQYANDTLTTTYTLGLDTQQQAILKTGCEHPFFQQLRKEAKATFTIDSNNQTVVLQLGAPYHEVS</sequence>
<keyword evidence="4" id="KW-0808">Transferase</keyword>
<dbReference type="SUPFAM" id="SSF103190">
    <property type="entry name" value="Sensory domain-like"/>
    <property type="match status" value="1"/>
</dbReference>
<keyword evidence="9 12" id="KW-1133">Transmembrane helix</keyword>
<comment type="caution">
    <text evidence="15">The sequence shown here is derived from an EMBL/GenBank/DDBJ whole genome shotgun (WGS) entry which is preliminary data.</text>
</comment>
<dbReference type="GO" id="GO:0005886">
    <property type="term" value="C:plasma membrane"/>
    <property type="evidence" value="ECO:0007669"/>
    <property type="project" value="UniProtKB-SubCell"/>
</dbReference>
<gene>
    <name evidence="15" type="ORF">RU86_GL001183</name>
</gene>
<feature type="domain" description="Single cache" evidence="14">
    <location>
        <begin position="51"/>
        <end position="177"/>
    </location>
</feature>
<accession>A0A2A5RVK7</accession>
<keyword evidence="6" id="KW-0547">Nucleotide-binding</keyword>
<evidence type="ECO:0000256" key="9">
    <source>
        <dbReference type="ARBA" id="ARBA00022989"/>
    </source>
</evidence>
<dbReference type="Pfam" id="PF17203">
    <property type="entry name" value="sCache_3_2"/>
    <property type="match status" value="1"/>
</dbReference>
<dbReference type="SUPFAM" id="SSF55890">
    <property type="entry name" value="Sporulation response regulatory protein Spo0B"/>
    <property type="match status" value="1"/>
</dbReference>
<keyword evidence="3" id="KW-0597">Phosphoprotein</keyword>
<proteinExistence type="predicted"/>
<keyword evidence="10" id="KW-0902">Two-component regulatory system</keyword>
<evidence type="ECO:0000256" key="10">
    <source>
        <dbReference type="ARBA" id="ARBA00023012"/>
    </source>
</evidence>
<evidence type="ECO:0000256" key="3">
    <source>
        <dbReference type="ARBA" id="ARBA00022553"/>
    </source>
</evidence>
<feature type="transmembrane region" description="Helical" evidence="12">
    <location>
        <begin position="188"/>
        <end position="210"/>
    </location>
</feature>
<evidence type="ECO:0000256" key="11">
    <source>
        <dbReference type="ARBA" id="ARBA00023136"/>
    </source>
</evidence>
<evidence type="ECO:0000259" key="14">
    <source>
        <dbReference type="Pfam" id="PF17203"/>
    </source>
</evidence>
<keyword evidence="16" id="KW-1185">Reference proteome</keyword>
<evidence type="ECO:0000256" key="4">
    <source>
        <dbReference type="ARBA" id="ARBA00022679"/>
    </source>
</evidence>
<evidence type="ECO:0000256" key="7">
    <source>
        <dbReference type="ARBA" id="ARBA00022777"/>
    </source>
</evidence>
<feature type="domain" description="SpoOB alpha-helical" evidence="13">
    <location>
        <begin position="337"/>
        <end position="379"/>
    </location>
</feature>
<dbReference type="AlphaFoldDB" id="A0A2A5RVK7"/>
<organism evidence="15 16">
    <name type="scientific">Pseudolactococcus piscium</name>
    <dbReference type="NCBI Taxonomy" id="1364"/>
    <lineage>
        <taxon>Bacteria</taxon>
        <taxon>Bacillati</taxon>
        <taxon>Bacillota</taxon>
        <taxon>Bacilli</taxon>
        <taxon>Lactobacillales</taxon>
        <taxon>Streptococcaceae</taxon>
        <taxon>Pseudolactococcus</taxon>
    </lineage>
</organism>
<dbReference type="InterPro" id="IPR039506">
    <property type="entry name" value="SPOB_a"/>
</dbReference>
<dbReference type="InterPro" id="IPR016120">
    <property type="entry name" value="Sig_transdc_His_kin_SpoOB"/>
</dbReference>
<dbReference type="EMBL" id="JXJW01000020">
    <property type="protein sequence ID" value="PCS05208.1"/>
    <property type="molecule type" value="Genomic_DNA"/>
</dbReference>
<dbReference type="InterPro" id="IPR033463">
    <property type="entry name" value="sCache_3"/>
</dbReference>
<keyword evidence="7 15" id="KW-0418">Kinase</keyword>
<evidence type="ECO:0000256" key="8">
    <source>
        <dbReference type="ARBA" id="ARBA00022840"/>
    </source>
</evidence>
<dbReference type="Proteomes" id="UP000218282">
    <property type="component" value="Unassembled WGS sequence"/>
</dbReference>
<evidence type="ECO:0000256" key="6">
    <source>
        <dbReference type="ARBA" id="ARBA00022741"/>
    </source>
</evidence>
<evidence type="ECO:0000313" key="15">
    <source>
        <dbReference type="EMBL" id="PCS05208.1"/>
    </source>
</evidence>
<evidence type="ECO:0000313" key="16">
    <source>
        <dbReference type="Proteomes" id="UP000218282"/>
    </source>
</evidence>